<accession>A0AAV8WUL7</accession>
<evidence type="ECO:0000313" key="3">
    <source>
        <dbReference type="EMBL" id="KAJ8930299.1"/>
    </source>
</evidence>
<protein>
    <recommendedName>
        <fullName evidence="5">MULE transposase domain-containing protein</fullName>
    </recommendedName>
</protein>
<dbReference type="InterPro" id="IPR048324">
    <property type="entry name" value="ZSWIM1-3_RNaseH-like"/>
</dbReference>
<reference evidence="3" key="1">
    <citation type="journal article" date="2023" name="Insect Mol. Biol.">
        <title>Genome sequencing provides insights into the evolution of gene families encoding plant cell wall-degrading enzymes in longhorned beetles.</title>
        <authorList>
            <person name="Shin N.R."/>
            <person name="Okamura Y."/>
            <person name="Kirsch R."/>
            <person name="Pauchet Y."/>
        </authorList>
    </citation>
    <scope>NUCLEOTIDE SEQUENCE</scope>
    <source>
        <strain evidence="3">RBIC_L_NR</strain>
    </source>
</reference>
<dbReference type="Pfam" id="PF21056">
    <property type="entry name" value="ZSWIM1-3_RNaseH-like"/>
    <property type="match status" value="1"/>
</dbReference>
<evidence type="ECO:0008006" key="5">
    <source>
        <dbReference type="Google" id="ProtNLM"/>
    </source>
</evidence>
<dbReference type="Pfam" id="PF21600">
    <property type="entry name" value="ZSWIM1-3_helical"/>
    <property type="match status" value="1"/>
</dbReference>
<evidence type="ECO:0000313" key="4">
    <source>
        <dbReference type="Proteomes" id="UP001162156"/>
    </source>
</evidence>
<dbReference type="Proteomes" id="UP001162156">
    <property type="component" value="Unassembled WGS sequence"/>
</dbReference>
<dbReference type="InterPro" id="IPR048326">
    <property type="entry name" value="ZSWIM1-3_helical"/>
</dbReference>
<dbReference type="PANTHER" id="PTHR31569:SF4">
    <property type="entry name" value="SWIM-TYPE DOMAIN-CONTAINING PROTEIN"/>
    <property type="match status" value="1"/>
</dbReference>
<name>A0AAV8WUL7_9CUCU</name>
<feature type="domain" description="ZSWIM1/3 helical" evidence="2">
    <location>
        <begin position="168"/>
        <end position="281"/>
    </location>
</feature>
<gene>
    <name evidence="3" type="ORF">NQ314_016918</name>
</gene>
<evidence type="ECO:0000259" key="2">
    <source>
        <dbReference type="Pfam" id="PF21600"/>
    </source>
</evidence>
<proteinExistence type="predicted"/>
<comment type="caution">
    <text evidence="3">The sequence shown here is derived from an EMBL/GenBank/DDBJ whole genome shotgun (WGS) entry which is preliminary data.</text>
</comment>
<evidence type="ECO:0000259" key="1">
    <source>
        <dbReference type="Pfam" id="PF21056"/>
    </source>
</evidence>
<sequence>MHNTKRSKKSPTKGKEGKNNIENVCKKIQDKFGADCHLLIDENDIFRGLAFCNESMKNSLSAYPEFICIDATYKLLDIKAPLYIILNEDGNGESCIVVVGILMQEDKESIQWFLDTLKNCNPCWKNIRNIMSDKDITEREVLSTFFRDAQLHICIFHVLKIFQREITMEKLKISSTTRTHLLELLQKMVYANSEENFDILLQKIKDNFPGRVFSYLNDNWVKIRGEWCPFLGKKTHNFMNRTNNRLEGINAKFKAVIKKHSTLEELIDSLVIVINSLEKERNTRILPNRASKVPLSSQEKYRKVFVKAKLIATLAGDLCGDNFSTVTNVLDSIIGNLNNSNYNFNIITEVDEAAADASNVNSDSIVDDIIVVNNDALEGSTNTVMYSSVDISDNQINNTNNSHTNSILEMENTDNLNTENVLEESSTNHVNLEMVKVPNIKRKGRPAGSDITVIGLPKKRKKEKGPKPFEKRPVNERVNIVLGWILKDINVITFKQINLEDLVDIKEIDIVEFITVVPITSISTPKGTTALEGDSEMEYGIKRTISCSSNNIQNKSFANQSGKKSKVCVNKENNQPKKAEISNEVNYYKIPAMDLNNSNIVDLVDHNYNLQLDQPVQSEIQATSSNIGASKSLPRRKQNDSLSSQLKLMNDETLNVLRSIQESIASIAGDIKRIANAQ</sequence>
<dbReference type="EMBL" id="JANEYF010004703">
    <property type="protein sequence ID" value="KAJ8930299.1"/>
    <property type="molecule type" value="Genomic_DNA"/>
</dbReference>
<dbReference type="PANTHER" id="PTHR31569">
    <property type="entry name" value="SWIM-TYPE DOMAIN-CONTAINING PROTEIN"/>
    <property type="match status" value="1"/>
</dbReference>
<feature type="domain" description="ZSWIM1/3 RNaseH-like" evidence="1">
    <location>
        <begin position="33"/>
        <end position="151"/>
    </location>
</feature>
<organism evidence="3 4">
    <name type="scientific">Rhamnusium bicolor</name>
    <dbReference type="NCBI Taxonomy" id="1586634"/>
    <lineage>
        <taxon>Eukaryota</taxon>
        <taxon>Metazoa</taxon>
        <taxon>Ecdysozoa</taxon>
        <taxon>Arthropoda</taxon>
        <taxon>Hexapoda</taxon>
        <taxon>Insecta</taxon>
        <taxon>Pterygota</taxon>
        <taxon>Neoptera</taxon>
        <taxon>Endopterygota</taxon>
        <taxon>Coleoptera</taxon>
        <taxon>Polyphaga</taxon>
        <taxon>Cucujiformia</taxon>
        <taxon>Chrysomeloidea</taxon>
        <taxon>Cerambycidae</taxon>
        <taxon>Lepturinae</taxon>
        <taxon>Rhagiini</taxon>
        <taxon>Rhamnusium</taxon>
    </lineage>
</organism>
<keyword evidence="4" id="KW-1185">Reference proteome</keyword>
<dbReference type="AlphaFoldDB" id="A0AAV8WUL7"/>
<dbReference type="InterPro" id="IPR052579">
    <property type="entry name" value="Zinc_finger_SWIM"/>
</dbReference>